<keyword evidence="1" id="KW-1133">Transmembrane helix</keyword>
<evidence type="ECO:0000256" key="1">
    <source>
        <dbReference type="SAM" id="Phobius"/>
    </source>
</evidence>
<dbReference type="AlphaFoldDB" id="A0A7Y2JW64"/>
<feature type="domain" description="FHA" evidence="2">
    <location>
        <begin position="30"/>
        <end position="80"/>
    </location>
</feature>
<proteinExistence type="predicted"/>
<dbReference type="InterPro" id="IPR008984">
    <property type="entry name" value="SMAD_FHA_dom_sf"/>
</dbReference>
<dbReference type="SUPFAM" id="SSF49879">
    <property type="entry name" value="SMAD/FHA domain"/>
    <property type="match status" value="1"/>
</dbReference>
<comment type="caution">
    <text evidence="3">The sequence shown here is derived from an EMBL/GenBank/DDBJ whole genome shotgun (WGS) entry which is preliminary data.</text>
</comment>
<feature type="transmembrane region" description="Helical" evidence="1">
    <location>
        <begin position="121"/>
        <end position="143"/>
    </location>
</feature>
<protein>
    <submittedName>
        <fullName evidence="3">FHA domain-containing protein</fullName>
    </submittedName>
</protein>
<dbReference type="EMBL" id="JABAIV010000001">
    <property type="protein sequence ID" value="NNG22156.1"/>
    <property type="molecule type" value="Genomic_DNA"/>
</dbReference>
<dbReference type="RefSeq" id="WP_171081261.1">
    <property type="nucleotide sequence ID" value="NZ_JABAIV010000001.1"/>
</dbReference>
<sequence>MEPNAGPWTIEMLARNGEVLHRYRAARLPIRVGRAYDNDFIVDDDYAAAHHVEIDADPSGALVLRDLGSRNGVVHAGRRVQQVVMQGDTVVRMGHTSLRVRAAGFPVAPEMFDRTMHGWEGLLPGAAGVLLAALVALLVAWLLDAQPFELLYYVQAPAWGIGAALLWSSLWAFLNRLFGRHARLGRHLFIFGCGVAALVGVRLLASVVAYAGSFEWLTRYGSHAAVATVAGIIYFHLATIRPPLRRRLRALCAVAALVGSSLVLIANEQRHGRTADELYMPVLLPPQVRASPDATVADYMGSVAAMRAGIDAERAGHADEGGN</sequence>
<reference evidence="3 4" key="1">
    <citation type="submission" date="2020-04" db="EMBL/GenBank/DDBJ databases">
        <title>Massilia sp. nov., a cold adapted bacteria isolated from Arctic soil.</title>
        <authorList>
            <person name="Son J."/>
            <person name="Ka J.-O."/>
        </authorList>
    </citation>
    <scope>NUCLEOTIDE SEQUENCE [LARGE SCALE GENOMIC DNA]</scope>
    <source>
        <strain evidence="3 4">ML15P13</strain>
    </source>
</reference>
<dbReference type="PROSITE" id="PS50006">
    <property type="entry name" value="FHA_DOMAIN"/>
    <property type="match status" value="1"/>
</dbReference>
<feature type="transmembrane region" description="Helical" evidence="1">
    <location>
        <begin position="189"/>
        <end position="211"/>
    </location>
</feature>
<feature type="transmembrane region" description="Helical" evidence="1">
    <location>
        <begin position="217"/>
        <end position="236"/>
    </location>
</feature>
<evidence type="ECO:0000259" key="2">
    <source>
        <dbReference type="PROSITE" id="PS50006"/>
    </source>
</evidence>
<gene>
    <name evidence="3" type="ORF">HGB41_03975</name>
</gene>
<dbReference type="Proteomes" id="UP000533905">
    <property type="component" value="Unassembled WGS sequence"/>
</dbReference>
<dbReference type="Gene3D" id="2.60.200.20">
    <property type="match status" value="1"/>
</dbReference>
<accession>A0A7Y2JW64</accession>
<organism evidence="3 4">
    <name type="scientific">Telluria aromaticivorans</name>
    <dbReference type="NCBI Taxonomy" id="2725995"/>
    <lineage>
        <taxon>Bacteria</taxon>
        <taxon>Pseudomonadati</taxon>
        <taxon>Pseudomonadota</taxon>
        <taxon>Betaproteobacteria</taxon>
        <taxon>Burkholderiales</taxon>
        <taxon>Oxalobacteraceae</taxon>
        <taxon>Telluria group</taxon>
        <taxon>Telluria</taxon>
    </lineage>
</organism>
<keyword evidence="1" id="KW-0812">Transmembrane</keyword>
<evidence type="ECO:0000313" key="4">
    <source>
        <dbReference type="Proteomes" id="UP000533905"/>
    </source>
</evidence>
<dbReference type="Pfam" id="PF00498">
    <property type="entry name" value="FHA"/>
    <property type="match status" value="1"/>
</dbReference>
<name>A0A7Y2JW64_9BURK</name>
<evidence type="ECO:0000313" key="3">
    <source>
        <dbReference type="EMBL" id="NNG22156.1"/>
    </source>
</evidence>
<dbReference type="InterPro" id="IPR000253">
    <property type="entry name" value="FHA_dom"/>
</dbReference>
<keyword evidence="1" id="KW-0472">Membrane</keyword>
<keyword evidence="4" id="KW-1185">Reference proteome</keyword>
<feature type="transmembrane region" description="Helical" evidence="1">
    <location>
        <begin position="158"/>
        <end position="177"/>
    </location>
</feature>